<comment type="subcellular location">
    <subcellularLocation>
        <location evidence="3">Endosome membrane</location>
        <topology evidence="3">Peripheral membrane protein</topology>
    </subcellularLocation>
</comment>
<dbReference type="Proteomes" id="UP000694414">
    <property type="component" value="Unplaced"/>
</dbReference>
<protein>
    <recommendedName>
        <fullName evidence="3">Arf-GAP with coiled-coil, ANK repeat and PH domain-containing protein</fullName>
        <shortName evidence="3">Cnt-b</shortName>
    </recommendedName>
    <alternativeName>
        <fullName evidence="3">Centaurin-beta</fullName>
    </alternativeName>
</protein>
<keyword evidence="3" id="KW-0040">ANK repeat</keyword>
<dbReference type="InterPro" id="IPR045258">
    <property type="entry name" value="ACAP1/2/3-like"/>
</dbReference>
<comment type="domain">
    <text evidence="3">The BAR domain mediates homodimerization, it can neither bind membrane nor impart curvature, but instead requires the neighboring PH domain to achieve these functions.</text>
</comment>
<evidence type="ECO:0000256" key="4">
    <source>
        <dbReference type="SAM" id="MobiDB-lite"/>
    </source>
</evidence>
<evidence type="ECO:0000259" key="5">
    <source>
        <dbReference type="Pfam" id="PF16746"/>
    </source>
</evidence>
<evidence type="ECO:0000256" key="1">
    <source>
        <dbReference type="ARBA" id="ARBA00022723"/>
    </source>
</evidence>
<comment type="function">
    <text evidence="3">GTPase-activating protein for the ADP ribosylation factor family.</text>
</comment>
<reference evidence="6" key="2">
    <citation type="submission" date="2025-09" db="UniProtKB">
        <authorList>
            <consortium name="Ensembl"/>
        </authorList>
    </citation>
    <scope>IDENTIFICATION</scope>
</reference>
<dbReference type="PANTHER" id="PTHR23180">
    <property type="entry name" value="CENTAURIN/ARF"/>
    <property type="match status" value="1"/>
</dbReference>
<evidence type="ECO:0000256" key="2">
    <source>
        <dbReference type="ARBA" id="ARBA00022833"/>
    </source>
</evidence>
<proteinExistence type="predicted"/>
<dbReference type="Ensembl" id="ENSPSMT00000020718.1">
    <property type="protein sequence ID" value="ENSPSMP00000017838.1"/>
    <property type="gene ID" value="ENSPSMG00000012682.1"/>
</dbReference>
<dbReference type="Pfam" id="PF16746">
    <property type="entry name" value="BAR_3"/>
    <property type="match status" value="2"/>
</dbReference>
<keyword evidence="7" id="KW-1185">Reference proteome</keyword>
<keyword evidence="3" id="KW-0343">GTPase activation</keyword>
<dbReference type="GO" id="GO:0005096">
    <property type="term" value="F:GTPase activator activity"/>
    <property type="evidence" value="ECO:0007669"/>
    <property type="project" value="UniProtKB-KW"/>
</dbReference>
<dbReference type="InterPro" id="IPR027267">
    <property type="entry name" value="AH/BAR_dom_sf"/>
</dbReference>
<dbReference type="GeneTree" id="ENSGT00940000156199"/>
<dbReference type="GO" id="GO:0010008">
    <property type="term" value="C:endosome membrane"/>
    <property type="evidence" value="ECO:0007669"/>
    <property type="project" value="UniProtKB-SubCell"/>
</dbReference>
<feature type="compositionally biased region" description="Gly residues" evidence="4">
    <location>
        <begin position="161"/>
        <end position="172"/>
    </location>
</feature>
<feature type="domain" description="BAR" evidence="5">
    <location>
        <begin position="3"/>
        <end position="75"/>
    </location>
</feature>
<organism evidence="6 7">
    <name type="scientific">Prolemur simus</name>
    <name type="common">Greater bamboo lemur</name>
    <name type="synonym">Hapalemur simus</name>
    <dbReference type="NCBI Taxonomy" id="1328070"/>
    <lineage>
        <taxon>Eukaryota</taxon>
        <taxon>Metazoa</taxon>
        <taxon>Chordata</taxon>
        <taxon>Craniata</taxon>
        <taxon>Vertebrata</taxon>
        <taxon>Euteleostomi</taxon>
        <taxon>Mammalia</taxon>
        <taxon>Eutheria</taxon>
        <taxon>Euarchontoglires</taxon>
        <taxon>Primates</taxon>
        <taxon>Strepsirrhini</taxon>
        <taxon>Lemuriformes</taxon>
        <taxon>Lemuridae</taxon>
        <taxon>Prolemur</taxon>
    </lineage>
</organism>
<evidence type="ECO:0000313" key="6">
    <source>
        <dbReference type="Ensembl" id="ENSPSMP00000017838.1"/>
    </source>
</evidence>
<dbReference type="GO" id="GO:0008270">
    <property type="term" value="F:zinc ion binding"/>
    <property type="evidence" value="ECO:0007669"/>
    <property type="project" value="UniProtKB-KW"/>
</dbReference>
<dbReference type="PANTHER" id="PTHR23180:SF407">
    <property type="entry name" value="ARF-GAP WITH COILED-COIL, ANK REPEAT AND PH DOMAIN-CONTAINING PROTEIN 3"/>
    <property type="match status" value="1"/>
</dbReference>
<sequence>MTVEFEECVKDSPRFRATIDEVEADVVEVEAKLDKLVKLCSGMIEAGKAYVSTNRLFVSGIRDLSQQCQGDTVISVRGRLTSDRQVWAGVEGSPLRGPRPREQLGPVREDMELSLVRNAQAPRHRPHEVEEAAGALSLTRKCFRHLALDYVLQVGSQARSGGSGGSRRGQGLGSCSEGWGSPAG</sequence>
<reference evidence="6" key="1">
    <citation type="submission" date="2025-08" db="UniProtKB">
        <authorList>
            <consortium name="Ensembl"/>
        </authorList>
    </citation>
    <scope>IDENTIFICATION</scope>
</reference>
<keyword evidence="3" id="KW-0677">Repeat</keyword>
<dbReference type="SUPFAM" id="SSF103657">
    <property type="entry name" value="BAR/IMD domain-like"/>
    <property type="match status" value="2"/>
</dbReference>
<keyword evidence="3" id="KW-0967">Endosome</keyword>
<name>A0A8C9DL57_PROSS</name>
<feature type="domain" description="BAR" evidence="5">
    <location>
        <begin position="107"/>
        <end position="154"/>
    </location>
</feature>
<keyword evidence="1 3" id="KW-0479">Metal-binding</keyword>
<evidence type="ECO:0000313" key="7">
    <source>
        <dbReference type="Proteomes" id="UP000694414"/>
    </source>
</evidence>
<dbReference type="InterPro" id="IPR004148">
    <property type="entry name" value="BAR_dom"/>
</dbReference>
<evidence type="ECO:0000256" key="3">
    <source>
        <dbReference type="RuleBase" id="RU369028"/>
    </source>
</evidence>
<keyword evidence="3" id="KW-0863">Zinc-finger</keyword>
<accession>A0A8C9DL57</accession>
<comment type="domain">
    <text evidence="3">PH domain binds phospholipids including phosphatidic acid, phosphatidylinositol 3-phosphate, phosphatidylinositol 3,5-bisphosphate (PIP2) and phosphatidylinositol 3,4,5-trisphosphate (PIP3). May mediate protein binding to PIP2 or PIP3 containing membranes.</text>
</comment>
<dbReference type="Gene3D" id="1.20.1270.60">
    <property type="entry name" value="Arfaptin homology (AH) domain/BAR domain"/>
    <property type="match status" value="2"/>
</dbReference>
<comment type="activity regulation">
    <text evidence="3">GAP activity stimulated by phosphatidylinositol 4,5-bisphosphate (PIP2) and phosphatidic acid.</text>
</comment>
<feature type="region of interest" description="Disordered" evidence="4">
    <location>
        <begin position="157"/>
        <end position="184"/>
    </location>
</feature>
<keyword evidence="2 3" id="KW-0862">Zinc</keyword>
<dbReference type="AlphaFoldDB" id="A0A8C9DL57"/>